<evidence type="ECO:0000313" key="5">
    <source>
        <dbReference type="Proteomes" id="UP000235916"/>
    </source>
</evidence>
<dbReference type="Proteomes" id="UP000235916">
    <property type="component" value="Unassembled WGS sequence"/>
</dbReference>
<dbReference type="AlphaFoldDB" id="A0A2N8L254"/>
<evidence type="ECO:0000256" key="3">
    <source>
        <dbReference type="SAM" id="SignalP"/>
    </source>
</evidence>
<dbReference type="GO" id="GO:0046872">
    <property type="term" value="F:metal ion binding"/>
    <property type="evidence" value="ECO:0007669"/>
    <property type="project" value="UniProtKB-KW"/>
</dbReference>
<dbReference type="InterPro" id="IPR011050">
    <property type="entry name" value="Pectin_lyase_fold/virulence"/>
</dbReference>
<dbReference type="PANTHER" id="PTHR42970:SF1">
    <property type="entry name" value="PECTATE LYASE C-RELATED"/>
    <property type="match status" value="1"/>
</dbReference>
<organism evidence="4 5">
    <name type="scientific">Kinneretia aquatilis</name>
    <dbReference type="NCBI Taxonomy" id="2070761"/>
    <lineage>
        <taxon>Bacteria</taxon>
        <taxon>Pseudomonadati</taxon>
        <taxon>Pseudomonadota</taxon>
        <taxon>Betaproteobacteria</taxon>
        <taxon>Burkholderiales</taxon>
        <taxon>Sphaerotilaceae</taxon>
        <taxon>Roseateles</taxon>
    </lineage>
</organism>
<evidence type="ECO:0000256" key="1">
    <source>
        <dbReference type="ARBA" id="ARBA00022723"/>
    </source>
</evidence>
<keyword evidence="5" id="KW-1185">Reference proteome</keyword>
<dbReference type="PANTHER" id="PTHR42970">
    <property type="entry name" value="PECTATE LYASE C-RELATED"/>
    <property type="match status" value="1"/>
</dbReference>
<keyword evidence="3" id="KW-0732">Signal</keyword>
<keyword evidence="2" id="KW-0325">Glycoprotein</keyword>
<dbReference type="OrthoDB" id="8737820at2"/>
<dbReference type="InterPro" id="IPR012334">
    <property type="entry name" value="Pectin_lyas_fold"/>
</dbReference>
<comment type="caution">
    <text evidence="4">The sequence shown here is derived from an EMBL/GenBank/DDBJ whole genome shotgun (WGS) entry which is preliminary data.</text>
</comment>
<evidence type="ECO:0000313" key="4">
    <source>
        <dbReference type="EMBL" id="PND39781.1"/>
    </source>
</evidence>
<feature type="chain" id="PRO_5014653606" evidence="3">
    <location>
        <begin position="22"/>
        <end position="449"/>
    </location>
</feature>
<keyword evidence="4" id="KW-0456">Lyase</keyword>
<accession>A0A2N8L254</accession>
<sequence>MRRRHLLASACLLALSFSASAEAESPAPPQLDRAGISVQGWAAGTVGGRGGRILRVSTLNESGPGSLREALEAEGPRIVVFEVGGVIDLAGQTINIRHPYLTIAGQTAPNPGITVIKGEVNIATHQVIVQHLMFRPGEFGRAKKSGADQDGISTQGAAHHVIVDHCSLSWATDENLSVGGPRFEGATPEDWRRNTSHAITYSHNLIYEGLGTSVHEKGEHSKGSLVHDNASGILLYANLYASNRERNALFKGGVQAAMVNNLIYNPGNKAVHYNLVAHEWAPQPWQTGRISLIGNAYRQGPDTRPNTPLFALGGHGDVALFLHDNLAMDEYGAAVAQTGIYSAGQARILQLLAPELPADLPLSRILPARRLEAELPLAVGARPWDRDPIDFKLLSDVAEGRGQIIDSELQNASGYPRYAPSQQAFQPEAWNLGDMSPRAGWASLFRRGR</sequence>
<dbReference type="SUPFAM" id="SSF51126">
    <property type="entry name" value="Pectin lyase-like"/>
    <property type="match status" value="1"/>
</dbReference>
<dbReference type="GO" id="GO:0016829">
    <property type="term" value="F:lyase activity"/>
    <property type="evidence" value="ECO:0007669"/>
    <property type="project" value="UniProtKB-KW"/>
</dbReference>
<evidence type="ECO:0000256" key="2">
    <source>
        <dbReference type="ARBA" id="ARBA00023180"/>
    </source>
</evidence>
<gene>
    <name evidence="4" type="ORF">C1O66_15675</name>
</gene>
<dbReference type="Gene3D" id="2.160.20.10">
    <property type="entry name" value="Single-stranded right-handed beta-helix, Pectin lyase-like"/>
    <property type="match status" value="1"/>
</dbReference>
<keyword evidence="1" id="KW-0479">Metal-binding</keyword>
<name>A0A2N8L254_9BURK</name>
<reference evidence="4 5" key="1">
    <citation type="submission" date="2018-01" db="EMBL/GenBank/DDBJ databases">
        <title>Draft genome sequence of Paucibacter aquatile CR182 isolated from freshwater of the Nakdong River.</title>
        <authorList>
            <person name="Choi A."/>
            <person name="Chung E.J."/>
        </authorList>
    </citation>
    <scope>NUCLEOTIDE SEQUENCE [LARGE SCALE GENOMIC DNA]</scope>
    <source>
        <strain evidence="4 5">CR182</strain>
    </source>
</reference>
<dbReference type="EMBL" id="POSP01000003">
    <property type="protein sequence ID" value="PND39781.1"/>
    <property type="molecule type" value="Genomic_DNA"/>
</dbReference>
<feature type="signal peptide" evidence="3">
    <location>
        <begin position="1"/>
        <end position="21"/>
    </location>
</feature>
<dbReference type="InterPro" id="IPR052063">
    <property type="entry name" value="Polysaccharide_Lyase_1"/>
</dbReference>
<proteinExistence type="predicted"/>
<protein>
    <submittedName>
        <fullName evidence="4">Pectate lyase</fullName>
    </submittedName>
</protein>